<dbReference type="RefSeq" id="WP_111170993.1">
    <property type="nucleotide sequence ID" value="NZ_POUA01000357.1"/>
</dbReference>
<sequence>MSDTTVPAAQAPKRPTNAAGSEFLSGVPVMALLLAAGPLLLPEYRDPAAGCSSRPPGSCSSCRWTRPPAPRSRWSA</sequence>
<gene>
    <name evidence="2" type="ORF">C1I98_31360</name>
</gene>
<evidence type="ECO:0000313" key="2">
    <source>
        <dbReference type="EMBL" id="PZG30128.1"/>
    </source>
</evidence>
<accession>A0A2W2FZN9</accession>
<name>A0A2W2FZN9_9ACTN</name>
<organism evidence="2 3">
    <name type="scientific">Spongiactinospora gelatinilytica</name>
    <dbReference type="NCBI Taxonomy" id="2666298"/>
    <lineage>
        <taxon>Bacteria</taxon>
        <taxon>Bacillati</taxon>
        <taxon>Actinomycetota</taxon>
        <taxon>Actinomycetes</taxon>
        <taxon>Streptosporangiales</taxon>
        <taxon>Streptosporangiaceae</taxon>
        <taxon>Spongiactinospora</taxon>
    </lineage>
</organism>
<dbReference type="AlphaFoldDB" id="A0A2W2FZN9"/>
<comment type="caution">
    <text evidence="2">The sequence shown here is derived from an EMBL/GenBank/DDBJ whole genome shotgun (WGS) entry which is preliminary data.</text>
</comment>
<protein>
    <submittedName>
        <fullName evidence="2">Uncharacterized protein</fullName>
    </submittedName>
</protein>
<dbReference type="EMBL" id="POUA01000357">
    <property type="protein sequence ID" value="PZG30128.1"/>
    <property type="molecule type" value="Genomic_DNA"/>
</dbReference>
<evidence type="ECO:0000313" key="3">
    <source>
        <dbReference type="Proteomes" id="UP000248544"/>
    </source>
</evidence>
<feature type="compositionally biased region" description="Low complexity" evidence="1">
    <location>
        <begin position="50"/>
        <end position="63"/>
    </location>
</feature>
<feature type="region of interest" description="Disordered" evidence="1">
    <location>
        <begin position="46"/>
        <end position="76"/>
    </location>
</feature>
<dbReference type="Proteomes" id="UP000248544">
    <property type="component" value="Unassembled WGS sequence"/>
</dbReference>
<feature type="region of interest" description="Disordered" evidence="1">
    <location>
        <begin position="1"/>
        <end position="21"/>
    </location>
</feature>
<proteinExistence type="predicted"/>
<evidence type="ECO:0000256" key="1">
    <source>
        <dbReference type="SAM" id="MobiDB-lite"/>
    </source>
</evidence>
<keyword evidence="3" id="KW-1185">Reference proteome</keyword>
<reference evidence="2 3" key="1">
    <citation type="submission" date="2018-01" db="EMBL/GenBank/DDBJ databases">
        <title>Draft genome sequence of Sphaerisporangium sp. 7K107.</title>
        <authorList>
            <person name="Sahin N."/>
            <person name="Saygin H."/>
            <person name="Ay H."/>
        </authorList>
    </citation>
    <scope>NUCLEOTIDE SEQUENCE [LARGE SCALE GENOMIC DNA]</scope>
    <source>
        <strain evidence="2 3">7K107</strain>
    </source>
</reference>